<evidence type="ECO:0000259" key="3">
    <source>
        <dbReference type="PROSITE" id="PS01031"/>
    </source>
</evidence>
<dbReference type="OrthoDB" id="9811615at2"/>
<organism evidence="4 5">
    <name type="scientific">Lactonifactor longoviformis DSM 17459</name>
    <dbReference type="NCBI Taxonomy" id="1122155"/>
    <lineage>
        <taxon>Bacteria</taxon>
        <taxon>Bacillati</taxon>
        <taxon>Bacillota</taxon>
        <taxon>Clostridia</taxon>
        <taxon>Eubacteriales</taxon>
        <taxon>Clostridiaceae</taxon>
        <taxon>Lactonifactor</taxon>
    </lineage>
</organism>
<dbReference type="PROSITE" id="PS01031">
    <property type="entry name" value="SHSP"/>
    <property type="match status" value="1"/>
</dbReference>
<dbReference type="InterPro" id="IPR008978">
    <property type="entry name" value="HSP20-like_chaperone"/>
</dbReference>
<dbReference type="EMBL" id="FQVI01000004">
    <property type="protein sequence ID" value="SHE67446.1"/>
    <property type="molecule type" value="Genomic_DNA"/>
</dbReference>
<accession>A0A1M4VEN1</accession>
<evidence type="ECO:0000256" key="2">
    <source>
        <dbReference type="RuleBase" id="RU003616"/>
    </source>
</evidence>
<evidence type="ECO:0000313" key="5">
    <source>
        <dbReference type="Proteomes" id="UP000184245"/>
    </source>
</evidence>
<dbReference type="Proteomes" id="UP000184245">
    <property type="component" value="Unassembled WGS sequence"/>
</dbReference>
<sequence>MLFRRPFDLFDEMFSDPFFTAPFETAGRSSLMKTDIQEKDGSYVIDMELPGYSKEDIQAELKDGYLTISANHTENKDEKDNQGKYLRRERFQGTCKRTFYVGEDIRQEDIKAAFQNGVLRLAVPKQAPQVPEKEQPKLIEIQ</sequence>
<gene>
    <name evidence="4" type="ORF">SAMN02745158_01193</name>
</gene>
<keyword evidence="5" id="KW-1185">Reference proteome</keyword>
<dbReference type="Gene3D" id="2.60.40.790">
    <property type="match status" value="1"/>
</dbReference>
<protein>
    <submittedName>
        <fullName evidence="4">Heat shock protein Hsp20</fullName>
    </submittedName>
</protein>
<dbReference type="InterPro" id="IPR031107">
    <property type="entry name" value="Small_HSP"/>
</dbReference>
<dbReference type="Pfam" id="PF00011">
    <property type="entry name" value="HSP20"/>
    <property type="match status" value="1"/>
</dbReference>
<evidence type="ECO:0000313" key="4">
    <source>
        <dbReference type="EMBL" id="SHE67446.1"/>
    </source>
</evidence>
<dbReference type="STRING" id="1122155.SAMN02745158_01193"/>
<reference evidence="4 5" key="1">
    <citation type="submission" date="2016-11" db="EMBL/GenBank/DDBJ databases">
        <authorList>
            <person name="Jaros S."/>
            <person name="Januszkiewicz K."/>
            <person name="Wedrychowicz H."/>
        </authorList>
    </citation>
    <scope>NUCLEOTIDE SEQUENCE [LARGE SCALE GENOMIC DNA]</scope>
    <source>
        <strain evidence="4 5">DSM 17459</strain>
    </source>
</reference>
<dbReference type="SUPFAM" id="SSF49764">
    <property type="entry name" value="HSP20-like chaperones"/>
    <property type="match status" value="1"/>
</dbReference>
<dbReference type="PANTHER" id="PTHR11527">
    <property type="entry name" value="HEAT-SHOCK PROTEIN 20 FAMILY MEMBER"/>
    <property type="match status" value="1"/>
</dbReference>
<dbReference type="InterPro" id="IPR002068">
    <property type="entry name" value="A-crystallin/Hsp20_dom"/>
</dbReference>
<name>A0A1M4VEN1_9CLOT</name>
<evidence type="ECO:0000256" key="1">
    <source>
        <dbReference type="PROSITE-ProRule" id="PRU00285"/>
    </source>
</evidence>
<keyword evidence="4" id="KW-0346">Stress response</keyword>
<dbReference type="RefSeq" id="WP_072849880.1">
    <property type="nucleotide sequence ID" value="NZ_FQVI01000004.1"/>
</dbReference>
<dbReference type="AlphaFoldDB" id="A0A1M4VEN1"/>
<comment type="similarity">
    <text evidence="1 2">Belongs to the small heat shock protein (HSP20) family.</text>
</comment>
<dbReference type="CDD" id="cd06471">
    <property type="entry name" value="ACD_LpsHSP_like"/>
    <property type="match status" value="1"/>
</dbReference>
<proteinExistence type="inferred from homology"/>
<feature type="domain" description="SHSP" evidence="3">
    <location>
        <begin position="25"/>
        <end position="142"/>
    </location>
</feature>